<organism evidence="2">
    <name type="scientific">Phaeomonas parva</name>
    <dbReference type="NCBI Taxonomy" id="124430"/>
    <lineage>
        <taxon>Eukaryota</taxon>
        <taxon>Sar</taxon>
        <taxon>Stramenopiles</taxon>
        <taxon>Ochrophyta</taxon>
        <taxon>Pinguiophyceae</taxon>
        <taxon>Pinguiochrysidales</taxon>
        <taxon>Pinguiochrysidaceae</taxon>
        <taxon>Phaeomonas</taxon>
    </lineage>
</organism>
<feature type="compositionally biased region" description="Basic and acidic residues" evidence="1">
    <location>
        <begin position="365"/>
        <end position="374"/>
    </location>
</feature>
<gene>
    <name evidence="2" type="ORF">PPAR1163_LOCUS14508</name>
</gene>
<evidence type="ECO:0000256" key="1">
    <source>
        <dbReference type="SAM" id="MobiDB-lite"/>
    </source>
</evidence>
<dbReference type="SUPFAM" id="SSF143456">
    <property type="entry name" value="VC0467-like"/>
    <property type="match status" value="1"/>
</dbReference>
<proteinExistence type="predicted"/>
<feature type="region of interest" description="Disordered" evidence="1">
    <location>
        <begin position="365"/>
        <end position="396"/>
    </location>
</feature>
<reference evidence="2" key="1">
    <citation type="submission" date="2021-01" db="EMBL/GenBank/DDBJ databases">
        <authorList>
            <person name="Corre E."/>
            <person name="Pelletier E."/>
            <person name="Niang G."/>
            <person name="Scheremetjew M."/>
            <person name="Finn R."/>
            <person name="Kale V."/>
            <person name="Holt S."/>
            <person name="Cochrane G."/>
            <person name="Meng A."/>
            <person name="Brown T."/>
            <person name="Cohen L."/>
        </authorList>
    </citation>
    <scope>NUCLEOTIDE SEQUENCE</scope>
    <source>
        <strain evidence="2">CCMP2877</strain>
    </source>
</reference>
<evidence type="ECO:0000313" key="2">
    <source>
        <dbReference type="EMBL" id="CAD9256137.1"/>
    </source>
</evidence>
<dbReference type="AlphaFoldDB" id="A0A7S1U3U9"/>
<dbReference type="EMBL" id="HBGJ01022520">
    <property type="protein sequence ID" value="CAD9256137.1"/>
    <property type="molecule type" value="Transcribed_RNA"/>
</dbReference>
<sequence>MASVTGPELAALIEPGCIIAAHHAFSSELTRQNERFPEIMRALSPYNNWINGVYLITGVTQDDDEIPLQCSPRTLAGLKEKVGADLTLSLRGRAFRVVAEGDLKGVAPEALRAGLLALDAPAEVVLRACTPNDCGEDHIAAVNLHRRREGPIDAAVVERALEAVRRKFPEDEVRVELEHYDGGPCDSDSIVTCIVYGGRGQGWAVKSDLFSAVSFAHGRAADRQPDQGEVRAGQTVRLEGLVARADLNEQLGLAVHFNEASKRWMVRLGDGAAVGVRPKNLVGLEGANGRVLVFWGDARWSRTQLLGETSRGHWGFCRASVSDLIAPSSERRPKLDGRLGFAPETAMTEDYMRSAQAQMSVFRERAEAHVRTNPEETEPLMGGGGNEGGAGNAQQE</sequence>
<dbReference type="Gene3D" id="3.40.1740.10">
    <property type="entry name" value="VC0467-like"/>
    <property type="match status" value="1"/>
</dbReference>
<name>A0A7S1U3U9_9STRA</name>
<protein>
    <submittedName>
        <fullName evidence="2">Uncharacterized protein</fullName>
    </submittedName>
</protein>
<accession>A0A7S1U3U9</accession>
<feature type="compositionally biased region" description="Gly residues" evidence="1">
    <location>
        <begin position="381"/>
        <end position="396"/>
    </location>
</feature>